<evidence type="ECO:0000256" key="12">
    <source>
        <dbReference type="ARBA" id="ARBA00041912"/>
    </source>
</evidence>
<evidence type="ECO:0000256" key="4">
    <source>
        <dbReference type="ARBA" id="ARBA00022525"/>
    </source>
</evidence>
<evidence type="ECO:0000256" key="11">
    <source>
        <dbReference type="ARBA" id="ARBA00041631"/>
    </source>
</evidence>
<dbReference type="SUPFAM" id="SSF55331">
    <property type="entry name" value="Tautomerase/MIF"/>
    <property type="match status" value="1"/>
</dbReference>
<dbReference type="PANTHER" id="PTHR11954">
    <property type="entry name" value="D-DOPACHROME DECARBOXYLASE"/>
    <property type="match status" value="1"/>
</dbReference>
<accession>A0A8C5LNR4</accession>
<evidence type="ECO:0000256" key="10">
    <source>
        <dbReference type="ARBA" id="ARBA00039619"/>
    </source>
</evidence>
<keyword evidence="3" id="KW-0202">Cytokine</keyword>
<keyword evidence="4" id="KW-0964">Secreted</keyword>
<dbReference type="GO" id="GO:0050178">
    <property type="term" value="F:phenylpyruvate tautomerase activity"/>
    <property type="evidence" value="ECO:0007669"/>
    <property type="project" value="UniProtKB-EC"/>
</dbReference>
<evidence type="ECO:0000256" key="2">
    <source>
        <dbReference type="ARBA" id="ARBA00005851"/>
    </source>
</evidence>
<evidence type="ECO:0000256" key="5">
    <source>
        <dbReference type="ARBA" id="ARBA00023235"/>
    </source>
</evidence>
<comment type="catalytic activity">
    <reaction evidence="6">
        <text>3-phenylpyruvate = enol-phenylpyruvate</text>
        <dbReference type="Rhea" id="RHEA:17097"/>
        <dbReference type="ChEBI" id="CHEBI:16815"/>
        <dbReference type="ChEBI" id="CHEBI:18005"/>
        <dbReference type="EC" id="5.3.2.1"/>
    </reaction>
</comment>
<dbReference type="AlphaFoldDB" id="A0A8C5LNR4"/>
<comment type="subcellular location">
    <subcellularLocation>
        <location evidence="1">Secreted</location>
    </subcellularLocation>
</comment>
<organism evidence="14 15">
    <name type="scientific">Leptobrachium leishanense</name>
    <name type="common">Leishan spiny toad</name>
    <dbReference type="NCBI Taxonomy" id="445787"/>
    <lineage>
        <taxon>Eukaryota</taxon>
        <taxon>Metazoa</taxon>
        <taxon>Chordata</taxon>
        <taxon>Craniata</taxon>
        <taxon>Vertebrata</taxon>
        <taxon>Euteleostomi</taxon>
        <taxon>Amphibia</taxon>
        <taxon>Batrachia</taxon>
        <taxon>Anura</taxon>
        <taxon>Pelobatoidea</taxon>
        <taxon>Megophryidae</taxon>
        <taxon>Leptobrachium</taxon>
    </lineage>
</organism>
<proteinExistence type="inferred from homology"/>
<dbReference type="PANTHER" id="PTHR11954:SF6">
    <property type="entry name" value="MACROPHAGE MIGRATION INHIBITORY FACTOR"/>
    <property type="match status" value="1"/>
</dbReference>
<evidence type="ECO:0000256" key="1">
    <source>
        <dbReference type="ARBA" id="ARBA00004613"/>
    </source>
</evidence>
<keyword evidence="15" id="KW-1185">Reference proteome</keyword>
<evidence type="ECO:0000256" key="8">
    <source>
        <dbReference type="ARBA" id="ARBA00038932"/>
    </source>
</evidence>
<dbReference type="OrthoDB" id="255819at2759"/>
<dbReference type="GO" id="GO:0005125">
    <property type="term" value="F:cytokine activity"/>
    <property type="evidence" value="ECO:0007669"/>
    <property type="project" value="UniProtKB-KW"/>
</dbReference>
<keyword evidence="5" id="KW-0413">Isomerase</keyword>
<name>A0A8C5LNR4_9ANUR</name>
<evidence type="ECO:0000256" key="13">
    <source>
        <dbReference type="ARBA" id="ARBA00042730"/>
    </source>
</evidence>
<evidence type="ECO:0000313" key="15">
    <source>
        <dbReference type="Proteomes" id="UP000694569"/>
    </source>
</evidence>
<dbReference type="Gene3D" id="3.30.429.10">
    <property type="entry name" value="Macrophage Migration Inhibitory Factor"/>
    <property type="match status" value="1"/>
</dbReference>
<dbReference type="EC" id="5.3.2.1" evidence="9"/>
<dbReference type="InterPro" id="IPR014347">
    <property type="entry name" value="Tautomerase/MIF_sf"/>
</dbReference>
<dbReference type="Ensembl" id="ENSLLET00000000415.1">
    <property type="protein sequence ID" value="ENSLLEP00000000395.1"/>
    <property type="gene ID" value="ENSLLEG00000000267.1"/>
</dbReference>
<comment type="similarity">
    <text evidence="2">Belongs to the MIF family.</text>
</comment>
<dbReference type="Proteomes" id="UP000694569">
    <property type="component" value="Unplaced"/>
</dbReference>
<protein>
    <recommendedName>
        <fullName evidence="10">Macrophage migration inhibitory factor</fullName>
        <ecNumber evidence="9">5.3.2.1</ecNumber>
        <ecNumber evidence="8">5.3.3.12</ecNumber>
    </recommendedName>
    <alternativeName>
        <fullName evidence="13">L-dopachrome isomerase</fullName>
    </alternativeName>
    <alternativeName>
        <fullName evidence="11">L-dopachrome tautomerase</fullName>
    </alternativeName>
    <alternativeName>
        <fullName evidence="12">Phenylpyruvate tautomerase</fullName>
    </alternativeName>
</protein>
<comment type="catalytic activity">
    <reaction evidence="7">
        <text>L-dopachrome = 5,6-dihydroxyindole-2-carboxylate</text>
        <dbReference type="Rhea" id="RHEA:13041"/>
        <dbReference type="ChEBI" id="CHEBI:16875"/>
        <dbReference type="ChEBI" id="CHEBI:57509"/>
        <dbReference type="EC" id="5.3.3.12"/>
    </reaction>
</comment>
<evidence type="ECO:0000313" key="14">
    <source>
        <dbReference type="Ensembl" id="ENSLLEP00000000395.1"/>
    </source>
</evidence>
<dbReference type="GO" id="GO:0004167">
    <property type="term" value="F:dopachrome isomerase activity"/>
    <property type="evidence" value="ECO:0007669"/>
    <property type="project" value="UniProtKB-EC"/>
</dbReference>
<dbReference type="GO" id="GO:0005615">
    <property type="term" value="C:extracellular space"/>
    <property type="evidence" value="ECO:0007669"/>
    <property type="project" value="UniProtKB-KW"/>
</dbReference>
<reference evidence="14" key="1">
    <citation type="submission" date="2025-05" db="UniProtKB">
        <authorList>
            <consortium name="Ensembl"/>
        </authorList>
    </citation>
    <scope>IDENTIFICATION</scope>
</reference>
<evidence type="ECO:0000256" key="6">
    <source>
        <dbReference type="ARBA" id="ARBA00036735"/>
    </source>
</evidence>
<sequence length="115" mass="12574">MPMFVLNTNVSRDVIPDNLLADLTSQLTKATKKPAEYIAIHIVPDQMMSFGGSKDPCALCSLHSIGRIGVAENKAYTKLIADVLSKRLNIPANRCYINFFDLQAANVGWNGSTFA</sequence>
<evidence type="ECO:0000256" key="3">
    <source>
        <dbReference type="ARBA" id="ARBA00022514"/>
    </source>
</evidence>
<dbReference type="Pfam" id="PF01187">
    <property type="entry name" value="MIF"/>
    <property type="match status" value="1"/>
</dbReference>
<dbReference type="InterPro" id="IPR001398">
    <property type="entry name" value="Macrophage_inhib_fac"/>
</dbReference>
<dbReference type="InterPro" id="IPR019829">
    <property type="entry name" value="Macrophage_inhib_fac_CS"/>
</dbReference>
<dbReference type="Ensembl" id="ENSLLET00000005843.1">
    <property type="protein sequence ID" value="ENSLLEP00000005602.1"/>
    <property type="gene ID" value="ENSLLEG00000003549.1"/>
</dbReference>
<dbReference type="PROSITE" id="PS01158">
    <property type="entry name" value="MIF"/>
    <property type="match status" value="1"/>
</dbReference>
<evidence type="ECO:0000256" key="9">
    <source>
        <dbReference type="ARBA" id="ARBA00039086"/>
    </source>
</evidence>
<evidence type="ECO:0000256" key="7">
    <source>
        <dbReference type="ARBA" id="ARBA00036823"/>
    </source>
</evidence>
<dbReference type="GeneTree" id="ENSGT00940000155608"/>
<dbReference type="EC" id="5.3.3.12" evidence="8"/>